<dbReference type="PANTHER" id="PTHR22677">
    <property type="entry name" value="ANKYRIN REPEAT DOMAIN-CONTAINING PROTEIN 60"/>
    <property type="match status" value="1"/>
</dbReference>
<dbReference type="Gene3D" id="3.10.20.90">
    <property type="entry name" value="Phosphatidylinositol 3-kinase Catalytic Subunit, Chain A, domain 1"/>
    <property type="match status" value="1"/>
</dbReference>
<dbReference type="InterPro" id="IPR036770">
    <property type="entry name" value="Ankyrin_rpt-contain_sf"/>
</dbReference>
<evidence type="ECO:0000256" key="1">
    <source>
        <dbReference type="PROSITE-ProRule" id="PRU00023"/>
    </source>
</evidence>
<dbReference type="PROSITE" id="PS50088">
    <property type="entry name" value="ANK_REPEAT"/>
    <property type="match status" value="1"/>
</dbReference>
<evidence type="ECO:0000256" key="2">
    <source>
        <dbReference type="SAM" id="MobiDB-lite"/>
    </source>
</evidence>
<accession>A0A485N363</accession>
<dbReference type="AlphaFoldDB" id="A0A485N363"/>
<feature type="repeat" description="ANK" evidence="1">
    <location>
        <begin position="224"/>
        <end position="256"/>
    </location>
</feature>
<dbReference type="Proteomes" id="UP000386466">
    <property type="component" value="Unassembled WGS sequence"/>
</dbReference>
<keyword evidence="1" id="KW-0040">ANK repeat</keyword>
<dbReference type="PROSITE" id="PS50053">
    <property type="entry name" value="UBIQUITIN_2"/>
    <property type="match status" value="1"/>
</dbReference>
<name>A0A485N363_LYNPA</name>
<feature type="domain" description="Ubiquitin-like" evidence="3">
    <location>
        <begin position="68"/>
        <end position="144"/>
    </location>
</feature>
<sequence length="327" mass="35284">MRRRRRAAGGGGARAGAPLGGAPDPNPAVGRPAGRGAGSAGPGPLPAPSPALGSPALALDQAPDVFILRVLLEETGEMFQVAHCHSDMTVRELKEELELVVGVPLDLQRLQYLDQGVLMDDTTLKFHDVVPGGIISLCIWHYDGWTELILAAVEGDLSKLSCLAVDEDSVYQTANSKHLGGERRKEWICQRAFVALYITSHRGHPDAVQYLLEHGADCLQRTPMGRTALHAAGAMGRLDCINLLLNYGASVTDKDARGETPMSIARRMNRRHSERRMFLFYWMTKSGTTDPKKLLAHQVSHRVKGGFGSKKAVLTPHGCLCGGDGGI</sequence>
<dbReference type="SUPFAM" id="SSF48403">
    <property type="entry name" value="Ankyrin repeat"/>
    <property type="match status" value="1"/>
</dbReference>
<proteinExistence type="predicted"/>
<dbReference type="PROSITE" id="PS50297">
    <property type="entry name" value="ANK_REP_REGION"/>
    <property type="match status" value="1"/>
</dbReference>
<evidence type="ECO:0000313" key="5">
    <source>
        <dbReference type="Proteomes" id="UP000386466"/>
    </source>
</evidence>
<dbReference type="InterPro" id="IPR029071">
    <property type="entry name" value="Ubiquitin-like_domsf"/>
</dbReference>
<dbReference type="SUPFAM" id="SSF54236">
    <property type="entry name" value="Ubiquitin-like"/>
    <property type="match status" value="1"/>
</dbReference>
<dbReference type="InterPro" id="IPR000626">
    <property type="entry name" value="Ubiquitin-like_dom"/>
</dbReference>
<dbReference type="Gene3D" id="1.25.40.20">
    <property type="entry name" value="Ankyrin repeat-containing domain"/>
    <property type="match status" value="1"/>
</dbReference>
<evidence type="ECO:0000313" key="4">
    <source>
        <dbReference type="EMBL" id="VFV27861.1"/>
    </source>
</evidence>
<keyword evidence="5" id="KW-1185">Reference proteome</keyword>
<dbReference type="EMBL" id="CAAGRJ010010524">
    <property type="protein sequence ID" value="VFV27861.1"/>
    <property type="molecule type" value="Genomic_DNA"/>
</dbReference>
<dbReference type="InterPro" id="IPR002110">
    <property type="entry name" value="Ankyrin_rpt"/>
</dbReference>
<dbReference type="PANTHER" id="PTHR22677:SF3">
    <property type="entry name" value="ANKYRIN REPEAT DOMAIN-CONTAINING PROTEIN 60"/>
    <property type="match status" value="1"/>
</dbReference>
<gene>
    <name evidence="4" type="ORF">LYPA_23C019812</name>
</gene>
<dbReference type="SMART" id="SM00248">
    <property type="entry name" value="ANK"/>
    <property type="match status" value="3"/>
</dbReference>
<reference evidence="4 5" key="1">
    <citation type="submission" date="2019-01" db="EMBL/GenBank/DDBJ databases">
        <authorList>
            <person name="Alioto T."/>
            <person name="Alioto T."/>
        </authorList>
    </citation>
    <scope>NUCLEOTIDE SEQUENCE [LARGE SCALE GENOMIC DNA]</scope>
</reference>
<dbReference type="InterPro" id="IPR039323">
    <property type="entry name" value="ANKRD_45/46/60"/>
</dbReference>
<protein>
    <recommendedName>
        <fullName evidence="3">Ubiquitin-like domain-containing protein</fullName>
    </recommendedName>
</protein>
<dbReference type="Pfam" id="PF12796">
    <property type="entry name" value="Ank_2"/>
    <property type="match status" value="1"/>
</dbReference>
<feature type="region of interest" description="Disordered" evidence="2">
    <location>
        <begin position="1"/>
        <end position="52"/>
    </location>
</feature>
<evidence type="ECO:0000259" key="3">
    <source>
        <dbReference type="PROSITE" id="PS50053"/>
    </source>
</evidence>
<organism evidence="4 5">
    <name type="scientific">Lynx pardinus</name>
    <name type="common">Iberian lynx</name>
    <name type="synonym">Felis pardina</name>
    <dbReference type="NCBI Taxonomy" id="191816"/>
    <lineage>
        <taxon>Eukaryota</taxon>
        <taxon>Metazoa</taxon>
        <taxon>Chordata</taxon>
        <taxon>Craniata</taxon>
        <taxon>Vertebrata</taxon>
        <taxon>Euteleostomi</taxon>
        <taxon>Mammalia</taxon>
        <taxon>Eutheria</taxon>
        <taxon>Laurasiatheria</taxon>
        <taxon>Carnivora</taxon>
        <taxon>Feliformia</taxon>
        <taxon>Felidae</taxon>
        <taxon>Felinae</taxon>
        <taxon>Lynx</taxon>
    </lineage>
</organism>
<dbReference type="CDD" id="cd17063">
    <property type="entry name" value="Ubl_ANKRD60"/>
    <property type="match status" value="1"/>
</dbReference>